<gene>
    <name evidence="4" type="ORF">P1J78_01615</name>
</gene>
<evidence type="ECO:0000256" key="1">
    <source>
        <dbReference type="SAM" id="MobiDB-lite"/>
    </source>
</evidence>
<feature type="transmembrane region" description="Helical" evidence="2">
    <location>
        <begin position="162"/>
        <end position="184"/>
    </location>
</feature>
<comment type="caution">
    <text evidence="4">The sequence shown here is derived from an EMBL/GenBank/DDBJ whole genome shotgun (WGS) entry which is preliminary data.</text>
</comment>
<proteinExistence type="predicted"/>
<feature type="transmembrane region" description="Helical" evidence="2">
    <location>
        <begin position="131"/>
        <end position="150"/>
    </location>
</feature>
<name>A0AAE3NK91_9RHOB</name>
<accession>A0AAE3NK91</accession>
<feature type="domain" description="Nucleoside transporter/FeoB GTPase Gate" evidence="3">
    <location>
        <begin position="62"/>
        <end position="145"/>
    </location>
</feature>
<dbReference type="Pfam" id="PF07670">
    <property type="entry name" value="Gate"/>
    <property type="match status" value="1"/>
</dbReference>
<keyword evidence="2" id="KW-1133">Transmembrane helix</keyword>
<evidence type="ECO:0000313" key="4">
    <source>
        <dbReference type="EMBL" id="MDF0599418.1"/>
    </source>
</evidence>
<organism evidence="4 5">
    <name type="scientific">Psychromarinibacter sediminicola</name>
    <dbReference type="NCBI Taxonomy" id="3033385"/>
    <lineage>
        <taxon>Bacteria</taxon>
        <taxon>Pseudomonadati</taxon>
        <taxon>Pseudomonadota</taxon>
        <taxon>Alphaproteobacteria</taxon>
        <taxon>Rhodobacterales</taxon>
        <taxon>Paracoccaceae</taxon>
        <taxon>Psychromarinibacter</taxon>
    </lineage>
</organism>
<dbReference type="RefSeq" id="WP_275565558.1">
    <property type="nucleotide sequence ID" value="NZ_JARGYC010000002.1"/>
</dbReference>
<feature type="compositionally biased region" description="Basic and acidic residues" evidence="1">
    <location>
        <begin position="1"/>
        <end position="10"/>
    </location>
</feature>
<feature type="transmembrane region" description="Helical" evidence="2">
    <location>
        <begin position="102"/>
        <end position="125"/>
    </location>
</feature>
<evidence type="ECO:0000313" key="5">
    <source>
        <dbReference type="Proteomes" id="UP001220964"/>
    </source>
</evidence>
<dbReference type="InterPro" id="IPR011642">
    <property type="entry name" value="Gate_dom"/>
</dbReference>
<sequence>MTTGTDDRSTASRPAGAGGGSAKADRGAEAGSAGGALRLSPVDLLRTARTVVADAASLYWALVKIVLPILLAVKLAEDLGWIDAAAPVFAPVMRALGLPPELALACLAGILGGIWGGAAALYALVPPEALTTAQVTVFWTVLLFAHALPVEQRIVQKAGTGFLVSACWRLFAGLSCAALLHLMFTATGWLQAPADPDWIPAARSADWPSFLSETAQALAWMFVILLGLVVLMRIVARLRLERPLATLVSPALRASGLPRDAAPIVVVGLILGLSYGGGLILHETRNGTLDRRQVFRATMFMSLCHGLIEDTAVAIALGADPTSVLLGRVAYALLLSAVLTRLIALVPDRTFQRWACGKR</sequence>
<evidence type="ECO:0000259" key="3">
    <source>
        <dbReference type="Pfam" id="PF07670"/>
    </source>
</evidence>
<dbReference type="Proteomes" id="UP001220964">
    <property type="component" value="Unassembled WGS sequence"/>
</dbReference>
<keyword evidence="5" id="KW-1185">Reference proteome</keyword>
<reference evidence="4" key="1">
    <citation type="submission" date="2023-03" db="EMBL/GenBank/DDBJ databases">
        <title>Multiphase analysis and comparison of six strains from genera Psychromarinibacter, Lutimaribacter, and Maritimibacter, including a novel species: Psychromarinibacter sediminicola sp. nov.</title>
        <authorList>
            <person name="Wang Y.-H."/>
            <person name="Ye M.-Q."/>
            <person name="Du Z.-J."/>
        </authorList>
    </citation>
    <scope>NUCLEOTIDE SEQUENCE</scope>
    <source>
        <strain evidence="4">C21-152</strain>
    </source>
</reference>
<keyword evidence="2" id="KW-0472">Membrane</keyword>
<feature type="region of interest" description="Disordered" evidence="1">
    <location>
        <begin position="1"/>
        <end position="27"/>
    </location>
</feature>
<protein>
    <submittedName>
        <fullName evidence="4">Nucleoside recognition domain-containing protein</fullName>
    </submittedName>
</protein>
<feature type="transmembrane region" description="Helical" evidence="2">
    <location>
        <begin position="325"/>
        <end position="344"/>
    </location>
</feature>
<feature type="transmembrane region" description="Helical" evidence="2">
    <location>
        <begin position="217"/>
        <end position="240"/>
    </location>
</feature>
<dbReference type="AlphaFoldDB" id="A0AAE3NK91"/>
<evidence type="ECO:0000256" key="2">
    <source>
        <dbReference type="SAM" id="Phobius"/>
    </source>
</evidence>
<keyword evidence="2" id="KW-0812">Transmembrane</keyword>
<dbReference type="EMBL" id="JARGYC010000002">
    <property type="protein sequence ID" value="MDF0599418.1"/>
    <property type="molecule type" value="Genomic_DNA"/>
</dbReference>
<feature type="transmembrane region" description="Helical" evidence="2">
    <location>
        <begin position="261"/>
        <end position="281"/>
    </location>
</feature>